<keyword evidence="4" id="KW-1185">Reference proteome</keyword>
<dbReference type="PIRSF" id="PIRSF003230">
    <property type="entry name" value="YbgC"/>
    <property type="match status" value="1"/>
</dbReference>
<dbReference type="STRING" id="1114924.SAMN05216258_103155"/>
<keyword evidence="2 3" id="KW-0378">Hydrolase</keyword>
<dbReference type="Proteomes" id="UP000199377">
    <property type="component" value="Unassembled WGS sequence"/>
</dbReference>
<dbReference type="GO" id="GO:0047617">
    <property type="term" value="F:fatty acyl-CoA hydrolase activity"/>
    <property type="evidence" value="ECO:0007669"/>
    <property type="project" value="TreeGrafter"/>
</dbReference>
<dbReference type="PANTHER" id="PTHR31793">
    <property type="entry name" value="4-HYDROXYBENZOYL-COA THIOESTERASE FAMILY MEMBER"/>
    <property type="match status" value="1"/>
</dbReference>
<dbReference type="InterPro" id="IPR050563">
    <property type="entry name" value="4-hydroxybenzoyl-CoA_TE"/>
</dbReference>
<dbReference type="NCBIfam" id="TIGR02799">
    <property type="entry name" value="thio_ybgC"/>
    <property type="match status" value="1"/>
</dbReference>
<evidence type="ECO:0000313" key="4">
    <source>
        <dbReference type="Proteomes" id="UP000199377"/>
    </source>
</evidence>
<organism evidence="3 4">
    <name type="scientific">Albimonas pacifica</name>
    <dbReference type="NCBI Taxonomy" id="1114924"/>
    <lineage>
        <taxon>Bacteria</taxon>
        <taxon>Pseudomonadati</taxon>
        <taxon>Pseudomonadota</taxon>
        <taxon>Alphaproteobacteria</taxon>
        <taxon>Rhodobacterales</taxon>
        <taxon>Paracoccaceae</taxon>
        <taxon>Albimonas</taxon>
    </lineage>
</organism>
<dbReference type="PANTHER" id="PTHR31793:SF37">
    <property type="entry name" value="ACYL-COA THIOESTER HYDROLASE YBGC"/>
    <property type="match status" value="1"/>
</dbReference>
<dbReference type="SUPFAM" id="SSF54637">
    <property type="entry name" value="Thioesterase/thiol ester dehydrase-isomerase"/>
    <property type="match status" value="1"/>
</dbReference>
<gene>
    <name evidence="3" type="ORF">SAMN05216258_103155</name>
</gene>
<dbReference type="Pfam" id="PF13279">
    <property type="entry name" value="4HBT_2"/>
    <property type="match status" value="1"/>
</dbReference>
<sequence length="133" mass="14950">MTEHRLTVRVYYEDTDLAGVVFYANYLRYYERGRSDALRELGVDQSALKAAGVVFVVRRIEVDYVAPARFEDLLEVVTRVETLKGASAVMGQEIRRDGLTLNRARVSVACMTLDGRPVRLPPEARAAMERLAG</sequence>
<evidence type="ECO:0000256" key="1">
    <source>
        <dbReference type="ARBA" id="ARBA00005953"/>
    </source>
</evidence>
<dbReference type="AlphaFoldDB" id="A0A1I3E2W0"/>
<dbReference type="InterPro" id="IPR029069">
    <property type="entry name" value="HotDog_dom_sf"/>
</dbReference>
<dbReference type="OrthoDB" id="9808429at2"/>
<dbReference type="InterPro" id="IPR014166">
    <property type="entry name" value="Tol-Pal_acyl-CoA_thioesterase"/>
</dbReference>
<protein>
    <submittedName>
        <fullName evidence="3">Acyl-CoA thioester hydrolase</fullName>
    </submittedName>
</protein>
<dbReference type="RefSeq" id="WP_092858955.1">
    <property type="nucleotide sequence ID" value="NZ_FOQH01000003.1"/>
</dbReference>
<dbReference type="InterPro" id="IPR006684">
    <property type="entry name" value="YbgC/YbaW"/>
</dbReference>
<evidence type="ECO:0000256" key="2">
    <source>
        <dbReference type="ARBA" id="ARBA00022801"/>
    </source>
</evidence>
<dbReference type="Gene3D" id="3.10.129.10">
    <property type="entry name" value="Hotdog Thioesterase"/>
    <property type="match status" value="1"/>
</dbReference>
<dbReference type="NCBIfam" id="TIGR00051">
    <property type="entry name" value="YbgC/FadM family acyl-CoA thioesterase"/>
    <property type="match status" value="1"/>
</dbReference>
<dbReference type="CDD" id="cd00586">
    <property type="entry name" value="4HBT"/>
    <property type="match status" value="1"/>
</dbReference>
<name>A0A1I3E2W0_9RHOB</name>
<proteinExistence type="inferred from homology"/>
<comment type="similarity">
    <text evidence="1">Belongs to the 4-hydroxybenzoyl-CoA thioesterase family.</text>
</comment>
<dbReference type="EMBL" id="FOQH01000003">
    <property type="protein sequence ID" value="SFH93314.1"/>
    <property type="molecule type" value="Genomic_DNA"/>
</dbReference>
<reference evidence="3 4" key="1">
    <citation type="submission" date="2016-10" db="EMBL/GenBank/DDBJ databases">
        <authorList>
            <person name="de Groot N.N."/>
        </authorList>
    </citation>
    <scope>NUCLEOTIDE SEQUENCE [LARGE SCALE GENOMIC DNA]</scope>
    <source>
        <strain evidence="3 4">CGMCC 1.11030</strain>
    </source>
</reference>
<dbReference type="FunFam" id="3.10.129.10:FF:000004">
    <property type="entry name" value="Tol-pal system-associated acyl-CoA thioesterase"/>
    <property type="match status" value="1"/>
</dbReference>
<accession>A0A1I3E2W0</accession>
<evidence type="ECO:0000313" key="3">
    <source>
        <dbReference type="EMBL" id="SFH93314.1"/>
    </source>
</evidence>